<feature type="compositionally biased region" description="Basic and acidic residues" evidence="3">
    <location>
        <begin position="1"/>
        <end position="13"/>
    </location>
</feature>
<evidence type="ECO:0000256" key="3">
    <source>
        <dbReference type="SAM" id="MobiDB-lite"/>
    </source>
</evidence>
<accession>A0ABY5L447</accession>
<dbReference type="InterPro" id="IPR050832">
    <property type="entry name" value="Bact_Acetyltransf"/>
</dbReference>
<evidence type="ECO:0000313" key="5">
    <source>
        <dbReference type="EMBL" id="UUI76342.1"/>
    </source>
</evidence>
<dbReference type="InterPro" id="IPR000182">
    <property type="entry name" value="GNAT_dom"/>
</dbReference>
<protein>
    <submittedName>
        <fullName evidence="5">GNAT family N-acetyltransferase</fullName>
    </submittedName>
</protein>
<evidence type="ECO:0000256" key="2">
    <source>
        <dbReference type="ARBA" id="ARBA00023315"/>
    </source>
</evidence>
<dbReference type="SUPFAM" id="SSF55729">
    <property type="entry name" value="Acyl-CoA N-acyltransferases (Nat)"/>
    <property type="match status" value="1"/>
</dbReference>
<keyword evidence="2" id="KW-0012">Acyltransferase</keyword>
<evidence type="ECO:0000259" key="4">
    <source>
        <dbReference type="PROSITE" id="PS51186"/>
    </source>
</evidence>
<dbReference type="CDD" id="cd04301">
    <property type="entry name" value="NAT_SF"/>
    <property type="match status" value="1"/>
</dbReference>
<feature type="domain" description="N-acetyltransferase" evidence="4">
    <location>
        <begin position="30"/>
        <end position="192"/>
    </location>
</feature>
<gene>
    <name evidence="5" type="ORF">NP064_05455</name>
</gene>
<feature type="region of interest" description="Disordered" evidence="3">
    <location>
        <begin position="1"/>
        <end position="27"/>
    </location>
</feature>
<dbReference type="Proteomes" id="UP001316189">
    <property type="component" value="Chromosome"/>
</dbReference>
<dbReference type="PROSITE" id="PS51186">
    <property type="entry name" value="GNAT"/>
    <property type="match status" value="1"/>
</dbReference>
<dbReference type="Pfam" id="PF00583">
    <property type="entry name" value="Acetyltransf_1"/>
    <property type="match status" value="1"/>
</dbReference>
<name>A0ABY5L447_9CELL</name>
<organism evidence="5 6">
    <name type="scientific">Cellulomonas chengniuliangii</name>
    <dbReference type="NCBI Taxonomy" id="2968084"/>
    <lineage>
        <taxon>Bacteria</taxon>
        <taxon>Bacillati</taxon>
        <taxon>Actinomycetota</taxon>
        <taxon>Actinomycetes</taxon>
        <taxon>Micrococcales</taxon>
        <taxon>Cellulomonadaceae</taxon>
        <taxon>Cellulomonas</taxon>
    </lineage>
</organism>
<evidence type="ECO:0000313" key="6">
    <source>
        <dbReference type="Proteomes" id="UP001316189"/>
    </source>
</evidence>
<sequence>MTAAARDPDHPVEDSGPSPRPSGVGRRGSVLVRPAAAADASALGEVHVGAWRAAYRGMLPDELLDGMDADVAGARWRSLLEDGLRPHTLVGQLDGRVVGFANLGPAFESVPDGELYAINVLPEAWGTGVGPALLAAAEDELVLLGHRVAVLWVIPENARARRFYARSGWHSTDLRSTREVGGAQVGLVQHLKVLIP</sequence>
<dbReference type="Gene3D" id="3.40.630.30">
    <property type="match status" value="1"/>
</dbReference>
<keyword evidence="1" id="KW-0808">Transferase</keyword>
<dbReference type="InterPro" id="IPR016181">
    <property type="entry name" value="Acyl_CoA_acyltransferase"/>
</dbReference>
<reference evidence="5 6" key="1">
    <citation type="submission" date="2022-07" db="EMBL/GenBank/DDBJ databases">
        <title>Novel species in genus cellulomonas.</title>
        <authorList>
            <person name="Ye L."/>
        </authorList>
    </citation>
    <scope>NUCLEOTIDE SEQUENCE [LARGE SCALE GENOMIC DNA]</scope>
    <source>
        <strain evidence="6">zg-Y338</strain>
    </source>
</reference>
<evidence type="ECO:0000256" key="1">
    <source>
        <dbReference type="ARBA" id="ARBA00022679"/>
    </source>
</evidence>
<proteinExistence type="predicted"/>
<dbReference type="PANTHER" id="PTHR43877">
    <property type="entry name" value="AMINOALKYLPHOSPHONATE N-ACETYLTRANSFERASE-RELATED-RELATED"/>
    <property type="match status" value="1"/>
</dbReference>
<keyword evidence="6" id="KW-1185">Reference proteome</keyword>
<dbReference type="EMBL" id="CP101988">
    <property type="protein sequence ID" value="UUI76342.1"/>
    <property type="molecule type" value="Genomic_DNA"/>
</dbReference>
<dbReference type="RefSeq" id="WP_227570584.1">
    <property type="nucleotide sequence ID" value="NZ_CP101988.1"/>
</dbReference>